<reference evidence="2 3" key="1">
    <citation type="submission" date="2024-01" db="EMBL/GenBank/DDBJ databases">
        <title>The genomes of 5 underutilized Papilionoideae crops provide insights into root nodulation and disease resistance.</title>
        <authorList>
            <person name="Yuan L."/>
        </authorList>
    </citation>
    <scope>NUCLEOTIDE SEQUENCE [LARGE SCALE GENOMIC DNA]</scope>
    <source>
        <strain evidence="2">LY-2023</strain>
        <tissue evidence="2">Leaf</tissue>
    </source>
</reference>
<evidence type="ECO:0000256" key="1">
    <source>
        <dbReference type="SAM" id="MobiDB-lite"/>
    </source>
</evidence>
<evidence type="ECO:0000313" key="3">
    <source>
        <dbReference type="Proteomes" id="UP001359559"/>
    </source>
</evidence>
<name>A0AAN9PL60_CLITE</name>
<gene>
    <name evidence="2" type="ORF">RJT34_12710</name>
</gene>
<dbReference type="EMBL" id="JAYKXN010000003">
    <property type="protein sequence ID" value="KAK7301834.1"/>
    <property type="molecule type" value="Genomic_DNA"/>
</dbReference>
<sequence>MCYKVQAESLNSDKDSQPRGQRFTKSMPPKFTFPCTQKPSPFSCSTFTQPLHASLTTTASSQVPIFLDTLYL</sequence>
<dbReference type="AlphaFoldDB" id="A0AAN9PL60"/>
<organism evidence="2 3">
    <name type="scientific">Clitoria ternatea</name>
    <name type="common">Butterfly pea</name>
    <dbReference type="NCBI Taxonomy" id="43366"/>
    <lineage>
        <taxon>Eukaryota</taxon>
        <taxon>Viridiplantae</taxon>
        <taxon>Streptophyta</taxon>
        <taxon>Embryophyta</taxon>
        <taxon>Tracheophyta</taxon>
        <taxon>Spermatophyta</taxon>
        <taxon>Magnoliopsida</taxon>
        <taxon>eudicotyledons</taxon>
        <taxon>Gunneridae</taxon>
        <taxon>Pentapetalae</taxon>
        <taxon>rosids</taxon>
        <taxon>fabids</taxon>
        <taxon>Fabales</taxon>
        <taxon>Fabaceae</taxon>
        <taxon>Papilionoideae</taxon>
        <taxon>50 kb inversion clade</taxon>
        <taxon>NPAAA clade</taxon>
        <taxon>indigoferoid/millettioid clade</taxon>
        <taxon>Phaseoleae</taxon>
        <taxon>Clitoria</taxon>
    </lineage>
</organism>
<keyword evidence="3" id="KW-1185">Reference proteome</keyword>
<protein>
    <submittedName>
        <fullName evidence="2">Uncharacterized protein</fullName>
    </submittedName>
</protein>
<feature type="region of interest" description="Disordered" evidence="1">
    <location>
        <begin position="1"/>
        <end position="29"/>
    </location>
</feature>
<dbReference type="Proteomes" id="UP001359559">
    <property type="component" value="Unassembled WGS sequence"/>
</dbReference>
<accession>A0AAN9PL60</accession>
<evidence type="ECO:0000313" key="2">
    <source>
        <dbReference type="EMBL" id="KAK7301834.1"/>
    </source>
</evidence>
<proteinExistence type="predicted"/>
<comment type="caution">
    <text evidence="2">The sequence shown here is derived from an EMBL/GenBank/DDBJ whole genome shotgun (WGS) entry which is preliminary data.</text>
</comment>